<dbReference type="GO" id="GO:0032991">
    <property type="term" value="C:protein-containing complex"/>
    <property type="evidence" value="ECO:0007669"/>
    <property type="project" value="UniProtKB-ARBA"/>
</dbReference>
<protein>
    <recommendedName>
        <fullName evidence="2">Autophagy-related protein 14</fullName>
    </recommendedName>
</protein>
<evidence type="ECO:0000256" key="5">
    <source>
        <dbReference type="SAM" id="MobiDB-lite"/>
    </source>
</evidence>
<accession>A0A319CAM0</accession>
<feature type="compositionally biased region" description="Low complexity" evidence="5">
    <location>
        <begin position="296"/>
        <end position="305"/>
    </location>
</feature>
<dbReference type="GO" id="GO:0005768">
    <property type="term" value="C:endosome"/>
    <property type="evidence" value="ECO:0007669"/>
    <property type="project" value="TreeGrafter"/>
</dbReference>
<dbReference type="GeneID" id="37209254"/>
<feature type="region of interest" description="Disordered" evidence="5">
    <location>
        <begin position="485"/>
        <end position="537"/>
    </location>
</feature>
<feature type="compositionally biased region" description="Polar residues" evidence="5">
    <location>
        <begin position="487"/>
        <end position="508"/>
    </location>
</feature>
<dbReference type="GO" id="GO:0000323">
    <property type="term" value="C:lytic vacuole"/>
    <property type="evidence" value="ECO:0007669"/>
    <property type="project" value="TreeGrafter"/>
</dbReference>
<dbReference type="InterPro" id="IPR018791">
    <property type="entry name" value="UV_resistance/autophagy_Atg14"/>
</dbReference>
<name>A0A319CAM0_ASPVC</name>
<evidence type="ECO:0000256" key="2">
    <source>
        <dbReference type="ARBA" id="ARBA00013807"/>
    </source>
</evidence>
<dbReference type="PANTHER" id="PTHR15157:SF13">
    <property type="entry name" value="AUTOPHAGY-RELATED PROTEIN 14"/>
    <property type="match status" value="1"/>
</dbReference>
<evidence type="ECO:0000256" key="1">
    <source>
        <dbReference type="ARBA" id="ARBA00009574"/>
    </source>
</evidence>
<sequence>MSCHTCFRAPASRTRFFCPTCARSQLYQLRVENARVLLEKQSIAEHIQARVSLETTRAEWSVEIKENAFDYQNGLSAKRSLQIIAKGEAESCERMRLLGDQLENLTAEIKDKRLEISQRKLALARRHSDSESAQYQLGEREAAVLANIQNNTKRTDHLWHSLHSKTAEARIFLCREAANLYGLQRKTRTKEGLSEEVYTMGGIDIIDLRDMNGKLQLCDFQWISVSVTPAYISTSLFNVAHLLVLVSHYLSLRLPAEITLPHKDHPIPTICAPSASYLSRDPNSVTYSLLHPPSVPSGTRTASPRPSRPRPLSIDRALPKLAREDPGTYALFLEGVTLLAWNVSWLCRTQGINITSESWEEVCNVGKNLWQLLVAPPAQPSTLSRAFAGRDIQAKMRVSKDSPRTTIQRTMSFPMLGHYSHGTAHSFLGAVEGAEFMRTWRLPTPTKIVDKLKSTLLGEMASAEWELLEGDWDDASQEPRESILLQHPSTNSASPERQGNTSGDSVNDTVAGAGNLSGPRGPTRMKGTSGWTKLRNR</sequence>
<organism evidence="6 7">
    <name type="scientific">Aspergillus vadensis (strain CBS 113365 / IMI 142717 / IBT 24658)</name>
    <dbReference type="NCBI Taxonomy" id="1448311"/>
    <lineage>
        <taxon>Eukaryota</taxon>
        <taxon>Fungi</taxon>
        <taxon>Dikarya</taxon>
        <taxon>Ascomycota</taxon>
        <taxon>Pezizomycotina</taxon>
        <taxon>Eurotiomycetes</taxon>
        <taxon>Eurotiomycetidae</taxon>
        <taxon>Eurotiales</taxon>
        <taxon>Aspergillaceae</taxon>
        <taxon>Aspergillus</taxon>
        <taxon>Aspergillus subgen. Circumdati</taxon>
    </lineage>
</organism>
<dbReference type="Proteomes" id="UP000248405">
    <property type="component" value="Unassembled WGS sequence"/>
</dbReference>
<keyword evidence="7" id="KW-1185">Reference proteome</keyword>
<dbReference type="GO" id="GO:0035493">
    <property type="term" value="P:SNARE complex assembly"/>
    <property type="evidence" value="ECO:0007669"/>
    <property type="project" value="TreeGrafter"/>
</dbReference>
<evidence type="ECO:0000313" key="7">
    <source>
        <dbReference type="Proteomes" id="UP000248405"/>
    </source>
</evidence>
<comment type="similarity">
    <text evidence="1">Belongs to the ATG14 family.</text>
</comment>
<dbReference type="Pfam" id="PF10186">
    <property type="entry name" value="ATG14"/>
    <property type="match status" value="1"/>
</dbReference>
<keyword evidence="3 4" id="KW-0175">Coiled coil</keyword>
<gene>
    <name evidence="6" type="ORF">BO88DRAFT_383298</name>
</gene>
<dbReference type="RefSeq" id="XP_025566212.1">
    <property type="nucleotide sequence ID" value="XM_025704662.1"/>
</dbReference>
<reference evidence="6" key="1">
    <citation type="submission" date="2016-12" db="EMBL/GenBank/DDBJ databases">
        <title>The genomes of Aspergillus section Nigri reveals drivers in fungal speciation.</title>
        <authorList>
            <consortium name="DOE Joint Genome Institute"/>
            <person name="Vesth T.C."/>
            <person name="Nybo J."/>
            <person name="Theobald S."/>
            <person name="Brandl J."/>
            <person name="Frisvad J.C."/>
            <person name="Nielsen K.F."/>
            <person name="Lyhne E.K."/>
            <person name="Kogle M.E."/>
            <person name="Kuo A."/>
            <person name="Riley R."/>
            <person name="Clum A."/>
            <person name="Nolan M."/>
            <person name="Lipzen A."/>
            <person name="Salamov A."/>
            <person name="Henrissat B."/>
            <person name="Wiebenga A."/>
            <person name="De Vries R.P."/>
            <person name="Grigoriev I.V."/>
            <person name="Mortensen U.H."/>
            <person name="Andersen M.R."/>
            <person name="Baker S.E."/>
        </authorList>
    </citation>
    <scope>NUCLEOTIDE SEQUENCE [LARGE SCALE GENOMIC DNA]</scope>
    <source>
        <strain evidence="6">CBS 113365</strain>
    </source>
</reference>
<feature type="region of interest" description="Disordered" evidence="5">
    <location>
        <begin position="289"/>
        <end position="316"/>
    </location>
</feature>
<dbReference type="EMBL" id="KZ821617">
    <property type="protein sequence ID" value="PYH72418.1"/>
    <property type="molecule type" value="Genomic_DNA"/>
</dbReference>
<evidence type="ECO:0000256" key="3">
    <source>
        <dbReference type="ARBA" id="ARBA00023054"/>
    </source>
</evidence>
<dbReference type="PANTHER" id="PTHR15157">
    <property type="entry name" value="UV RADIATION RESISTANCE-ASSOCIATED GENE PROTEIN"/>
    <property type="match status" value="1"/>
</dbReference>
<proteinExistence type="inferred from homology"/>
<feature type="coiled-coil region" evidence="4">
    <location>
        <begin position="95"/>
        <end position="122"/>
    </location>
</feature>
<dbReference type="InterPro" id="IPR036283">
    <property type="entry name" value="NOB1_Zf-like_sf"/>
</dbReference>
<dbReference type="SUPFAM" id="SSF144206">
    <property type="entry name" value="NOB1 zinc finger-like"/>
    <property type="match status" value="1"/>
</dbReference>
<evidence type="ECO:0000313" key="6">
    <source>
        <dbReference type="EMBL" id="PYH72418.1"/>
    </source>
</evidence>
<evidence type="ECO:0000256" key="4">
    <source>
        <dbReference type="SAM" id="Coils"/>
    </source>
</evidence>
<dbReference type="OrthoDB" id="16772at2759"/>
<dbReference type="AlphaFoldDB" id="A0A319CAM0"/>
<dbReference type="GO" id="GO:0000149">
    <property type="term" value="F:SNARE binding"/>
    <property type="evidence" value="ECO:0007669"/>
    <property type="project" value="TreeGrafter"/>
</dbReference>